<name>A0A533Q7X1_9BACT</name>
<gene>
    <name evidence="1" type="ORF">JETT_2982</name>
</gene>
<dbReference type="AlphaFoldDB" id="A0A533Q7X1"/>
<organism evidence="1 2">
    <name type="scientific">Candidatus Jettenia ecosi</name>
    <dbReference type="NCBI Taxonomy" id="2494326"/>
    <lineage>
        <taxon>Bacteria</taxon>
        <taxon>Pseudomonadati</taxon>
        <taxon>Planctomycetota</taxon>
        <taxon>Candidatus Brocadiia</taxon>
        <taxon>Candidatus Brocadiales</taxon>
        <taxon>Candidatus Brocadiaceae</taxon>
        <taxon>Candidatus Jettenia</taxon>
    </lineage>
</organism>
<accession>A0A533Q7X1</accession>
<protein>
    <submittedName>
        <fullName evidence="1">Uncharacterized protein</fullName>
    </submittedName>
</protein>
<dbReference type="EMBL" id="SULG01000082">
    <property type="protein sequence ID" value="TLD40753.1"/>
    <property type="molecule type" value="Genomic_DNA"/>
</dbReference>
<evidence type="ECO:0000313" key="1">
    <source>
        <dbReference type="EMBL" id="TLD40753.1"/>
    </source>
</evidence>
<sequence>MPFQIHPLSLFLKFKNKKATRSQPVALIITNNIEYENMFFTMQPNHM</sequence>
<comment type="caution">
    <text evidence="1">The sequence shown here is derived from an EMBL/GenBank/DDBJ whole genome shotgun (WGS) entry which is preliminary data.</text>
</comment>
<proteinExistence type="predicted"/>
<evidence type="ECO:0000313" key="2">
    <source>
        <dbReference type="Proteomes" id="UP000319783"/>
    </source>
</evidence>
<dbReference type="Proteomes" id="UP000319783">
    <property type="component" value="Unassembled WGS sequence"/>
</dbReference>
<reference evidence="1 2" key="1">
    <citation type="submission" date="2019-04" db="EMBL/GenBank/DDBJ databases">
        <title>Genome of a novel bacterium Candidatus Jettenia ecosi reconstructed from metagenome of an anammox bioreactor.</title>
        <authorList>
            <person name="Mardanov A.V."/>
            <person name="Beletsky A.V."/>
            <person name="Ravin N.V."/>
            <person name="Botchkova E.A."/>
            <person name="Litti Y.V."/>
            <person name="Nozhevnikova A.N."/>
        </authorList>
    </citation>
    <scope>NUCLEOTIDE SEQUENCE [LARGE SCALE GENOMIC DNA]</scope>
    <source>
        <strain evidence="1">J2</strain>
    </source>
</reference>